<dbReference type="Proteomes" id="UP000276133">
    <property type="component" value="Unassembled WGS sequence"/>
</dbReference>
<gene>
    <name evidence="1" type="ORF">BpHYR1_024798</name>
</gene>
<keyword evidence="2" id="KW-1185">Reference proteome</keyword>
<name>A0A3M7P2V2_BRAPC</name>
<organism evidence="1 2">
    <name type="scientific">Brachionus plicatilis</name>
    <name type="common">Marine rotifer</name>
    <name type="synonym">Brachionus muelleri</name>
    <dbReference type="NCBI Taxonomy" id="10195"/>
    <lineage>
        <taxon>Eukaryota</taxon>
        <taxon>Metazoa</taxon>
        <taxon>Spiralia</taxon>
        <taxon>Gnathifera</taxon>
        <taxon>Rotifera</taxon>
        <taxon>Eurotatoria</taxon>
        <taxon>Monogononta</taxon>
        <taxon>Pseudotrocha</taxon>
        <taxon>Ploima</taxon>
        <taxon>Brachionidae</taxon>
        <taxon>Brachionus</taxon>
    </lineage>
</organism>
<accession>A0A3M7P2V2</accession>
<evidence type="ECO:0000313" key="1">
    <source>
        <dbReference type="EMBL" id="RMZ93441.1"/>
    </source>
</evidence>
<comment type="caution">
    <text evidence="1">The sequence shown here is derived from an EMBL/GenBank/DDBJ whole genome shotgun (WGS) entry which is preliminary data.</text>
</comment>
<dbReference type="AlphaFoldDB" id="A0A3M7P2V2"/>
<protein>
    <submittedName>
        <fullName evidence="1">Uncharacterized protein</fullName>
    </submittedName>
</protein>
<proteinExistence type="predicted"/>
<sequence>MARNPNLGPCIFSRMVKGIAIENMFFIWFGQYSTRAHFISEKNVVIFLNQFFSNLLNLYIARSVFNSNFRLVTFRDLKYRILGPLKQKWFIISCYVKNLEKLLAMSRVLKKSHRAFC</sequence>
<dbReference type="EMBL" id="REGN01013807">
    <property type="protein sequence ID" value="RMZ93441.1"/>
    <property type="molecule type" value="Genomic_DNA"/>
</dbReference>
<reference evidence="1 2" key="1">
    <citation type="journal article" date="2018" name="Sci. Rep.">
        <title>Genomic signatures of local adaptation to the degree of environmental predictability in rotifers.</title>
        <authorList>
            <person name="Franch-Gras L."/>
            <person name="Hahn C."/>
            <person name="Garcia-Roger E.M."/>
            <person name="Carmona M.J."/>
            <person name="Serra M."/>
            <person name="Gomez A."/>
        </authorList>
    </citation>
    <scope>NUCLEOTIDE SEQUENCE [LARGE SCALE GENOMIC DNA]</scope>
    <source>
        <strain evidence="1">HYR1</strain>
    </source>
</reference>
<evidence type="ECO:0000313" key="2">
    <source>
        <dbReference type="Proteomes" id="UP000276133"/>
    </source>
</evidence>